<comment type="similarity">
    <text evidence="2">Belongs to the CPA3 antiporters (TC 2.A.63) subunit D family.</text>
</comment>
<feature type="transmembrane region" description="Helical" evidence="8">
    <location>
        <begin position="306"/>
        <end position="326"/>
    </location>
</feature>
<dbReference type="GO" id="GO:0042773">
    <property type="term" value="P:ATP synthesis coupled electron transport"/>
    <property type="evidence" value="ECO:0007669"/>
    <property type="project" value="InterPro"/>
</dbReference>
<feature type="transmembrane region" description="Helical" evidence="8">
    <location>
        <begin position="51"/>
        <end position="69"/>
    </location>
</feature>
<evidence type="ECO:0000259" key="9">
    <source>
        <dbReference type="Pfam" id="PF00361"/>
    </source>
</evidence>
<keyword evidence="5 8" id="KW-1133">Transmembrane helix</keyword>
<gene>
    <name evidence="10" type="ORF">ADN00_16400</name>
</gene>
<evidence type="ECO:0000256" key="1">
    <source>
        <dbReference type="ARBA" id="ARBA00004651"/>
    </source>
</evidence>
<reference evidence="10 11" key="1">
    <citation type="submission" date="2015-07" db="EMBL/GenBank/DDBJ databases">
        <title>Genome sequence of Ornatilinea apprima DSM 23815.</title>
        <authorList>
            <person name="Hemp J."/>
            <person name="Ward L.M."/>
            <person name="Pace L.A."/>
            <person name="Fischer W.W."/>
        </authorList>
    </citation>
    <scope>NUCLEOTIDE SEQUENCE [LARGE SCALE GENOMIC DNA]</scope>
    <source>
        <strain evidence="10 11">P3M-1</strain>
    </source>
</reference>
<keyword evidence="4 7" id="KW-0812">Transmembrane</keyword>
<dbReference type="EMBL" id="LGCL01000040">
    <property type="protein sequence ID" value="KPL72120.1"/>
    <property type="molecule type" value="Genomic_DNA"/>
</dbReference>
<keyword evidence="6 8" id="KW-0472">Membrane</keyword>
<feature type="transmembrane region" description="Helical" evidence="8">
    <location>
        <begin position="354"/>
        <end position="375"/>
    </location>
</feature>
<feature type="transmembrane region" description="Helical" evidence="8">
    <location>
        <begin position="175"/>
        <end position="194"/>
    </location>
</feature>
<feature type="domain" description="NADH:quinone oxidoreductase/Mrp antiporter transmembrane" evidence="9">
    <location>
        <begin position="72"/>
        <end position="318"/>
    </location>
</feature>
<feature type="transmembrane region" description="Helical" evidence="8">
    <location>
        <begin position="142"/>
        <end position="163"/>
    </location>
</feature>
<dbReference type="Proteomes" id="UP000050417">
    <property type="component" value="Unassembled WGS sequence"/>
</dbReference>
<comment type="subcellular location">
    <subcellularLocation>
        <location evidence="1">Cell membrane</location>
        <topology evidence="1">Multi-pass membrane protein</topology>
    </subcellularLocation>
    <subcellularLocation>
        <location evidence="7">Membrane</location>
        <topology evidence="7">Multi-pass membrane protein</topology>
    </subcellularLocation>
</comment>
<dbReference type="InterPro" id="IPR050586">
    <property type="entry name" value="CPA3_Na-H_Antiporter_D"/>
</dbReference>
<dbReference type="PATRIC" id="fig|1134406.4.peg.3722"/>
<dbReference type="STRING" id="1134406.ADN00_16400"/>
<dbReference type="InterPro" id="IPR003918">
    <property type="entry name" value="NADH_UbQ_OxRdtase"/>
</dbReference>
<feature type="transmembrane region" description="Helical" evidence="8">
    <location>
        <begin position="111"/>
        <end position="136"/>
    </location>
</feature>
<dbReference type="InterPro" id="IPR001750">
    <property type="entry name" value="ND/Mrp_TM"/>
</dbReference>
<sequence length="378" mass="39665">MAFSAVSVVILAAAEYYAKLIPQGKRFGVISLISAGLILTGVWMPSELVRIILLSAAGLLLVCLIWPQNQLAGRWFLAASATGSLLVAGGLALSGMFSGALIEPAGIISKVVVCLVFIGYAVKLALLPFSLWLVSISENCSVMSAVLVVSLLDMAEFGELAALRVEVPWMFEQTLGVWIGLDVLCMLGGALLALAQTNVRRMLAYSTIDDMGYLILGLAAGSAGGVMGALVGALSHALCKFLLFGALGIAEHDLGHPLTTSDRGVSNRQPAASAAFIAGSLGMVGVPPLLGFIGRWRLYLGGMEMGGVWLAVLMASATTLALLYYVRIIHKVWLGQITEGPVTAPKRFRALEGILIGFIFLLVIGGFSPTIFAVLGGR</sequence>
<dbReference type="Pfam" id="PF00361">
    <property type="entry name" value="Proton_antipo_M"/>
    <property type="match status" value="1"/>
</dbReference>
<dbReference type="GO" id="GO:0005886">
    <property type="term" value="C:plasma membrane"/>
    <property type="evidence" value="ECO:0007669"/>
    <property type="project" value="UniProtKB-SubCell"/>
</dbReference>
<evidence type="ECO:0000256" key="3">
    <source>
        <dbReference type="ARBA" id="ARBA00022475"/>
    </source>
</evidence>
<evidence type="ECO:0000256" key="7">
    <source>
        <dbReference type="RuleBase" id="RU000320"/>
    </source>
</evidence>
<evidence type="ECO:0000256" key="5">
    <source>
        <dbReference type="ARBA" id="ARBA00022989"/>
    </source>
</evidence>
<protein>
    <recommendedName>
        <fullName evidence="9">NADH:quinone oxidoreductase/Mrp antiporter transmembrane domain-containing protein</fullName>
    </recommendedName>
</protein>
<dbReference type="PANTHER" id="PTHR42703:SF1">
    <property type="entry name" value="NA(+)_H(+) ANTIPORTER SUBUNIT D1"/>
    <property type="match status" value="1"/>
</dbReference>
<evidence type="ECO:0000256" key="4">
    <source>
        <dbReference type="ARBA" id="ARBA00022692"/>
    </source>
</evidence>
<evidence type="ECO:0000256" key="2">
    <source>
        <dbReference type="ARBA" id="ARBA00005346"/>
    </source>
</evidence>
<accession>A0A0P6XKN0</accession>
<dbReference type="PRINTS" id="PR01437">
    <property type="entry name" value="NUOXDRDTASE4"/>
</dbReference>
<dbReference type="PANTHER" id="PTHR42703">
    <property type="entry name" value="NADH DEHYDROGENASE"/>
    <property type="match status" value="1"/>
</dbReference>
<comment type="caution">
    <text evidence="10">The sequence shown here is derived from an EMBL/GenBank/DDBJ whole genome shotgun (WGS) entry which is preliminary data.</text>
</comment>
<dbReference type="AlphaFoldDB" id="A0A0P6XKN0"/>
<evidence type="ECO:0000313" key="11">
    <source>
        <dbReference type="Proteomes" id="UP000050417"/>
    </source>
</evidence>
<feature type="transmembrane region" description="Helical" evidence="8">
    <location>
        <begin position="75"/>
        <end position="99"/>
    </location>
</feature>
<feature type="transmembrane region" description="Helical" evidence="8">
    <location>
        <begin position="214"/>
        <end position="234"/>
    </location>
</feature>
<evidence type="ECO:0000256" key="8">
    <source>
        <dbReference type="SAM" id="Phobius"/>
    </source>
</evidence>
<keyword evidence="11" id="KW-1185">Reference proteome</keyword>
<feature type="transmembrane region" description="Helical" evidence="8">
    <location>
        <begin position="271"/>
        <end position="294"/>
    </location>
</feature>
<name>A0A0P6XKN0_9CHLR</name>
<proteinExistence type="inferred from homology"/>
<evidence type="ECO:0000256" key="6">
    <source>
        <dbReference type="ARBA" id="ARBA00023136"/>
    </source>
</evidence>
<evidence type="ECO:0000313" key="10">
    <source>
        <dbReference type="EMBL" id="KPL72120.1"/>
    </source>
</evidence>
<dbReference type="GO" id="GO:0008137">
    <property type="term" value="F:NADH dehydrogenase (ubiquinone) activity"/>
    <property type="evidence" value="ECO:0007669"/>
    <property type="project" value="InterPro"/>
</dbReference>
<organism evidence="10 11">
    <name type="scientific">Ornatilinea apprima</name>
    <dbReference type="NCBI Taxonomy" id="1134406"/>
    <lineage>
        <taxon>Bacteria</taxon>
        <taxon>Bacillati</taxon>
        <taxon>Chloroflexota</taxon>
        <taxon>Anaerolineae</taxon>
        <taxon>Anaerolineales</taxon>
        <taxon>Anaerolineaceae</taxon>
        <taxon>Ornatilinea</taxon>
    </lineage>
</organism>
<keyword evidence="3" id="KW-1003">Cell membrane</keyword>
<feature type="transmembrane region" description="Helical" evidence="8">
    <location>
        <begin position="24"/>
        <end position="44"/>
    </location>
</feature>